<keyword evidence="1" id="KW-0812">Transmembrane</keyword>
<keyword evidence="1" id="KW-0472">Membrane</keyword>
<organism evidence="2">
    <name type="scientific">Octopus bimaculoides</name>
    <name type="common">California two-spotted octopus</name>
    <dbReference type="NCBI Taxonomy" id="37653"/>
    <lineage>
        <taxon>Eukaryota</taxon>
        <taxon>Metazoa</taxon>
        <taxon>Spiralia</taxon>
        <taxon>Lophotrochozoa</taxon>
        <taxon>Mollusca</taxon>
        <taxon>Cephalopoda</taxon>
        <taxon>Coleoidea</taxon>
        <taxon>Octopodiformes</taxon>
        <taxon>Octopoda</taxon>
        <taxon>Incirrata</taxon>
        <taxon>Octopodidae</taxon>
        <taxon>Octopus</taxon>
    </lineage>
</organism>
<keyword evidence="1" id="KW-1133">Transmembrane helix</keyword>
<feature type="transmembrane region" description="Helical" evidence="1">
    <location>
        <begin position="44"/>
        <end position="61"/>
    </location>
</feature>
<evidence type="ECO:0000256" key="1">
    <source>
        <dbReference type="SAM" id="Phobius"/>
    </source>
</evidence>
<gene>
    <name evidence="2" type="ORF">OCBIM_22009129mg</name>
</gene>
<proteinExistence type="predicted"/>
<dbReference type="AlphaFoldDB" id="A0A0L8FSM3"/>
<name>A0A0L8FSM3_OCTBM</name>
<accession>A0A0L8FSM3</accession>
<protein>
    <submittedName>
        <fullName evidence="2">Uncharacterized protein</fullName>
    </submittedName>
</protein>
<evidence type="ECO:0000313" key="2">
    <source>
        <dbReference type="EMBL" id="KOF67648.1"/>
    </source>
</evidence>
<reference evidence="2" key="1">
    <citation type="submission" date="2015-07" db="EMBL/GenBank/DDBJ databases">
        <title>MeaNS - Measles Nucleotide Surveillance Program.</title>
        <authorList>
            <person name="Tran T."/>
            <person name="Druce J."/>
        </authorList>
    </citation>
    <scope>NUCLEOTIDE SEQUENCE</scope>
    <source>
        <strain evidence="2">UCB-OBI-ISO-001</strain>
        <tissue evidence="2">Gonad</tissue>
    </source>
</reference>
<sequence length="67" mass="7754">MCEVLIHSVYTERIESGGINSCPNRISELVFSLTYCHNSLPSQLLYFLITLLSSLMHFSFIRKQRTD</sequence>
<dbReference type="EMBL" id="KQ426892">
    <property type="protein sequence ID" value="KOF67648.1"/>
    <property type="molecule type" value="Genomic_DNA"/>
</dbReference>